<keyword evidence="4" id="KW-1185">Reference proteome</keyword>
<dbReference type="Pfam" id="PF00226">
    <property type="entry name" value="DnaJ"/>
    <property type="match status" value="1"/>
</dbReference>
<protein>
    <submittedName>
        <fullName evidence="3">DnaJ subfamily C member 24</fullName>
    </submittedName>
</protein>
<dbReference type="AlphaFoldDB" id="A0A8J4TZA1"/>
<dbReference type="CDD" id="cd06257">
    <property type="entry name" value="DnaJ"/>
    <property type="match status" value="1"/>
</dbReference>
<dbReference type="InterPro" id="IPR036869">
    <property type="entry name" value="J_dom_sf"/>
</dbReference>
<dbReference type="Gene3D" id="1.10.287.110">
    <property type="entry name" value="DnaJ domain"/>
    <property type="match status" value="1"/>
</dbReference>
<evidence type="ECO:0000313" key="4">
    <source>
        <dbReference type="Proteomes" id="UP000727407"/>
    </source>
</evidence>
<dbReference type="PRINTS" id="PR00625">
    <property type="entry name" value="JDOMAIN"/>
</dbReference>
<dbReference type="PROSITE" id="PS50076">
    <property type="entry name" value="DNAJ_2"/>
    <property type="match status" value="1"/>
</dbReference>
<dbReference type="FunFam" id="1.10.287.110:FF:000056">
    <property type="entry name" value="DnaJ (Hsp40) homolog, subfamily C, member 24"/>
    <property type="match status" value="1"/>
</dbReference>
<dbReference type="InterPro" id="IPR001623">
    <property type="entry name" value="DnaJ_domain"/>
</dbReference>
<evidence type="ECO:0000313" key="3">
    <source>
        <dbReference type="EMBL" id="KAF5897608.1"/>
    </source>
</evidence>
<keyword evidence="1" id="KW-0862">Zinc</keyword>
<name>A0A8J4TZA1_CLAMG</name>
<gene>
    <name evidence="3" type="primary">dnajc24</name>
    <name evidence="3" type="ORF">DAT39_012674</name>
</gene>
<feature type="non-terminal residue" evidence="3">
    <location>
        <position position="1"/>
    </location>
</feature>
<dbReference type="Proteomes" id="UP000727407">
    <property type="component" value="Unassembled WGS sequence"/>
</dbReference>
<evidence type="ECO:0000256" key="1">
    <source>
        <dbReference type="ARBA" id="ARBA00022833"/>
    </source>
</evidence>
<comment type="caution">
    <text evidence="3">The sequence shown here is derived from an EMBL/GenBank/DDBJ whole genome shotgun (WGS) entry which is preliminary data.</text>
</comment>
<dbReference type="GO" id="GO:0001671">
    <property type="term" value="F:ATPase activator activity"/>
    <property type="evidence" value="ECO:0007669"/>
    <property type="project" value="TreeGrafter"/>
</dbReference>
<dbReference type="OrthoDB" id="66964at2759"/>
<feature type="domain" description="J" evidence="2">
    <location>
        <begin position="11"/>
        <end position="82"/>
    </location>
</feature>
<dbReference type="SMART" id="SM00271">
    <property type="entry name" value="DnaJ"/>
    <property type="match status" value="1"/>
</dbReference>
<dbReference type="SUPFAM" id="SSF46565">
    <property type="entry name" value="Chaperone J-domain"/>
    <property type="match status" value="1"/>
</dbReference>
<dbReference type="PANTHER" id="PTHR45255:SF1">
    <property type="entry name" value="DNAJ HOMOLOG SUBFAMILY C MEMBER 24"/>
    <property type="match status" value="1"/>
</dbReference>
<proteinExistence type="predicted"/>
<reference evidence="3" key="1">
    <citation type="submission" date="2020-07" db="EMBL/GenBank/DDBJ databases">
        <title>Clarias magur genome sequencing, assembly and annotation.</title>
        <authorList>
            <person name="Kushwaha B."/>
            <person name="Kumar R."/>
            <person name="Das P."/>
            <person name="Joshi C.G."/>
            <person name="Kumar D."/>
            <person name="Nagpure N.S."/>
            <person name="Pandey M."/>
            <person name="Agarwal S."/>
            <person name="Srivastava S."/>
            <person name="Singh M."/>
            <person name="Sahoo L."/>
            <person name="Jayasankar P."/>
            <person name="Meher P.K."/>
            <person name="Koringa P.G."/>
            <person name="Iquebal M.A."/>
            <person name="Das S.P."/>
            <person name="Bit A."/>
            <person name="Patnaik S."/>
            <person name="Patel N."/>
            <person name="Shah T.M."/>
            <person name="Hinsu A."/>
            <person name="Jena J.K."/>
        </authorList>
    </citation>
    <scope>NUCLEOTIDE SEQUENCE</scope>
    <source>
        <strain evidence="3">CIFAMagur01</strain>
        <tissue evidence="3">Testis</tissue>
    </source>
</reference>
<evidence type="ECO:0000259" key="2">
    <source>
        <dbReference type="PROSITE" id="PS50076"/>
    </source>
</evidence>
<dbReference type="EMBL" id="QNUK01000228">
    <property type="protein sequence ID" value="KAF5897608.1"/>
    <property type="molecule type" value="Genomic_DNA"/>
</dbReference>
<feature type="non-terminal residue" evidence="3">
    <location>
        <position position="106"/>
    </location>
</feature>
<accession>A0A8J4TZA1</accession>
<sequence>IMSNPGDLERNWYFVLGATPSDSLQELKQKYQRLVLMFHPDKQDPGLSEEEAGLQLQRFIDVDQAWKILSDEESRRQFDLQLRAQELKQRWPVDASITLEDMNRDS</sequence>
<dbReference type="GO" id="GO:0008198">
    <property type="term" value="F:ferrous iron binding"/>
    <property type="evidence" value="ECO:0007669"/>
    <property type="project" value="TreeGrafter"/>
</dbReference>
<dbReference type="PANTHER" id="PTHR45255">
    <property type="entry name" value="DNAJ HOMOLOG SUBFAMILY C MEMBER 24"/>
    <property type="match status" value="1"/>
</dbReference>
<organism evidence="3 4">
    <name type="scientific">Clarias magur</name>
    <name type="common">Asian catfish</name>
    <name type="synonym">Macropteronotus magur</name>
    <dbReference type="NCBI Taxonomy" id="1594786"/>
    <lineage>
        <taxon>Eukaryota</taxon>
        <taxon>Metazoa</taxon>
        <taxon>Chordata</taxon>
        <taxon>Craniata</taxon>
        <taxon>Vertebrata</taxon>
        <taxon>Euteleostomi</taxon>
        <taxon>Actinopterygii</taxon>
        <taxon>Neopterygii</taxon>
        <taxon>Teleostei</taxon>
        <taxon>Ostariophysi</taxon>
        <taxon>Siluriformes</taxon>
        <taxon>Clariidae</taxon>
        <taxon>Clarias</taxon>
    </lineage>
</organism>